<reference evidence="1 2" key="1">
    <citation type="submission" date="2023-01" db="EMBL/GenBank/DDBJ databases">
        <authorList>
            <person name="Yoon J.-W."/>
        </authorList>
    </citation>
    <scope>NUCLEOTIDE SEQUENCE [LARGE SCALE GENOMIC DNA]</scope>
    <source>
        <strain evidence="1 2">KMU-50</strain>
    </source>
</reference>
<comment type="caution">
    <text evidence="1">The sequence shown here is derived from an EMBL/GenBank/DDBJ whole genome shotgun (WGS) entry which is preliminary data.</text>
</comment>
<name>A0ABT4W3P9_9RHOB</name>
<evidence type="ECO:0000313" key="2">
    <source>
        <dbReference type="Proteomes" id="UP001528040"/>
    </source>
</evidence>
<dbReference type="InterPro" id="IPR036188">
    <property type="entry name" value="FAD/NAD-bd_sf"/>
</dbReference>
<dbReference type="SUPFAM" id="SSF51905">
    <property type="entry name" value="FAD/NAD(P)-binding domain"/>
    <property type="match status" value="1"/>
</dbReference>
<evidence type="ECO:0000313" key="1">
    <source>
        <dbReference type="EMBL" id="MDA5095142.1"/>
    </source>
</evidence>
<keyword evidence="2" id="KW-1185">Reference proteome</keyword>
<sequence length="499" mass="54580">MLDTPSALEPEIPTSLSNQHYDLIIVGAGVCGLNALYVATKYLPATARIALIERRDAAAGMWQSTYDYVRLHQPHPMFTVGNMAWDLDQPRQYLARGAEVRDHLQSCLAKLKYKLRLDEFYGHVSDDIEEVASQGGHIVRTNIKPVVGGPAQTLTADRAIYAAGYAISEMQPLECSSDNVISTAPGGLPETLADNPGAPVYVIGGGKTSMDTVMSVMADNGSHQINVINGPGTYFINRNNVFPLGMGRWSSGSLISQSFADLALKFDGTNESELNEYAFHHYGICPTGTPGQSMFGILSEEEGSQIKEGIEEIIPGYLEDVIDTANGPKMIMRDGSRVTVPDGAIFVNCTGCYFHDHPNALDRPCVSRHGRLITITKKDSLHFMTSVAGYFLTHIMFLGKHQSVPLYAIDAEALNKKSRHAYFAADATQIYLNLMLWSRNMPMNVLLNCGLDLDRWFPLPRRAAAALGMLAKSNAHMAHCRASLDKVADVHGVTCRPIC</sequence>
<dbReference type="RefSeq" id="WP_271054852.1">
    <property type="nucleotide sequence ID" value="NZ_JAQIIO010000008.1"/>
</dbReference>
<proteinExistence type="predicted"/>
<organism evidence="1 2">
    <name type="scientific">Aliiroseovarius salicola</name>
    <dbReference type="NCBI Taxonomy" id="3009082"/>
    <lineage>
        <taxon>Bacteria</taxon>
        <taxon>Pseudomonadati</taxon>
        <taxon>Pseudomonadota</taxon>
        <taxon>Alphaproteobacteria</taxon>
        <taxon>Rhodobacterales</taxon>
        <taxon>Paracoccaceae</taxon>
        <taxon>Aliiroseovarius</taxon>
    </lineage>
</organism>
<dbReference type="Proteomes" id="UP001528040">
    <property type="component" value="Unassembled WGS sequence"/>
</dbReference>
<gene>
    <name evidence="1" type="ORF">O2N63_13725</name>
</gene>
<protein>
    <recommendedName>
        <fullName evidence="3">FAD/NAD(P)-binding domain-containing protein</fullName>
    </recommendedName>
</protein>
<evidence type="ECO:0008006" key="3">
    <source>
        <dbReference type="Google" id="ProtNLM"/>
    </source>
</evidence>
<dbReference type="Gene3D" id="3.50.50.60">
    <property type="entry name" value="FAD/NAD(P)-binding domain"/>
    <property type="match status" value="1"/>
</dbReference>
<dbReference type="EMBL" id="JAQIIO010000008">
    <property type="protein sequence ID" value="MDA5095142.1"/>
    <property type="molecule type" value="Genomic_DNA"/>
</dbReference>
<accession>A0ABT4W3P9</accession>